<comment type="catalytic activity">
    <reaction evidence="12 13">
        <text>L-threonine + hydrogencarbonate + ATP = L-threonylcarbamoyladenylate + diphosphate + H2O</text>
        <dbReference type="Rhea" id="RHEA:36407"/>
        <dbReference type="ChEBI" id="CHEBI:15377"/>
        <dbReference type="ChEBI" id="CHEBI:17544"/>
        <dbReference type="ChEBI" id="CHEBI:30616"/>
        <dbReference type="ChEBI" id="CHEBI:33019"/>
        <dbReference type="ChEBI" id="CHEBI:57926"/>
        <dbReference type="ChEBI" id="CHEBI:73682"/>
        <dbReference type="EC" id="2.7.7.87"/>
    </reaction>
</comment>
<dbReference type="EMBL" id="UZWD01000030">
    <property type="protein sequence ID" value="VDS05350.1"/>
    <property type="molecule type" value="Genomic_DNA"/>
</dbReference>
<evidence type="ECO:0000256" key="10">
    <source>
        <dbReference type="ARBA" id="ARBA00022840"/>
    </source>
</evidence>
<organism evidence="16 17">
    <name type="scientific">Devosia equisanguinis</name>
    <dbReference type="NCBI Taxonomy" id="2490941"/>
    <lineage>
        <taxon>Bacteria</taxon>
        <taxon>Pseudomonadati</taxon>
        <taxon>Pseudomonadota</taxon>
        <taxon>Alphaproteobacteria</taxon>
        <taxon>Hyphomicrobiales</taxon>
        <taxon>Devosiaceae</taxon>
        <taxon>Devosia</taxon>
    </lineage>
</organism>
<keyword evidence="17" id="KW-1185">Reference proteome</keyword>
<keyword evidence="6 13" id="KW-0808">Transferase</keyword>
<feature type="binding site" evidence="14">
    <location>
        <position position="135"/>
    </location>
    <ligand>
        <name>L-threonine</name>
        <dbReference type="ChEBI" id="CHEBI:57926"/>
    </ligand>
</feature>
<dbReference type="GO" id="GO:0005737">
    <property type="term" value="C:cytoplasm"/>
    <property type="evidence" value="ECO:0007669"/>
    <property type="project" value="UniProtKB-SubCell"/>
</dbReference>
<dbReference type="PIRSF" id="PIRSF004930">
    <property type="entry name" value="Tln_factor_SUA5"/>
    <property type="match status" value="1"/>
</dbReference>
<evidence type="ECO:0000256" key="1">
    <source>
        <dbReference type="ARBA" id="ARBA00004496"/>
    </source>
</evidence>
<dbReference type="OrthoDB" id="9814580at2"/>
<dbReference type="EC" id="2.7.7.87" evidence="3 13"/>
<feature type="binding site" evidence="14">
    <location>
        <position position="137"/>
    </location>
    <ligand>
        <name>ATP</name>
        <dbReference type="ChEBI" id="CHEBI:30616"/>
    </ligand>
</feature>
<evidence type="ECO:0000256" key="3">
    <source>
        <dbReference type="ARBA" id="ARBA00012584"/>
    </source>
</evidence>
<dbReference type="Proteomes" id="UP000268844">
    <property type="component" value="Unassembled WGS sequence"/>
</dbReference>
<evidence type="ECO:0000256" key="4">
    <source>
        <dbReference type="ARBA" id="ARBA00015492"/>
    </source>
</evidence>
<evidence type="ECO:0000256" key="8">
    <source>
        <dbReference type="ARBA" id="ARBA00022695"/>
    </source>
</evidence>
<feature type="binding site" evidence="14">
    <location>
        <position position="174"/>
    </location>
    <ligand>
        <name>L-threonine</name>
        <dbReference type="ChEBI" id="CHEBI:57926"/>
    </ligand>
</feature>
<dbReference type="InterPro" id="IPR006070">
    <property type="entry name" value="Sua5-like_dom"/>
</dbReference>
<dbReference type="SUPFAM" id="SSF55821">
    <property type="entry name" value="YrdC/RibB"/>
    <property type="match status" value="1"/>
</dbReference>
<keyword evidence="5 13" id="KW-0963">Cytoplasm</keyword>
<dbReference type="RefSeq" id="WP_126150888.1">
    <property type="nucleotide sequence ID" value="NZ_JBHTMH010000001.1"/>
</dbReference>
<evidence type="ECO:0000256" key="5">
    <source>
        <dbReference type="ARBA" id="ARBA00022490"/>
    </source>
</evidence>
<dbReference type="InterPro" id="IPR038385">
    <property type="entry name" value="Sua5/YwlC_C"/>
</dbReference>
<dbReference type="Gene3D" id="3.40.50.11030">
    <property type="entry name" value="Threonylcarbamoyl-AMP synthase, C-terminal domain"/>
    <property type="match status" value="1"/>
</dbReference>
<dbReference type="GO" id="GO:0005524">
    <property type="term" value="F:ATP binding"/>
    <property type="evidence" value="ECO:0007669"/>
    <property type="project" value="UniProtKB-UniRule"/>
</dbReference>
<accession>A0A447ICZ8</accession>
<dbReference type="Pfam" id="PF01300">
    <property type="entry name" value="Sua5_yciO_yrdC"/>
    <property type="match status" value="1"/>
</dbReference>
<dbReference type="GO" id="GO:0003725">
    <property type="term" value="F:double-stranded RNA binding"/>
    <property type="evidence" value="ECO:0007669"/>
    <property type="project" value="UniProtKB-UniRule"/>
</dbReference>
<feature type="binding site" evidence="14">
    <location>
        <position position="115"/>
    </location>
    <ligand>
        <name>L-threonine</name>
        <dbReference type="ChEBI" id="CHEBI:57926"/>
    </ligand>
</feature>
<keyword evidence="7 13" id="KW-0819">tRNA processing</keyword>
<feature type="binding site" evidence="14">
    <location>
        <position position="111"/>
    </location>
    <ligand>
        <name>ATP</name>
        <dbReference type="ChEBI" id="CHEBI:30616"/>
    </ligand>
</feature>
<dbReference type="AlphaFoldDB" id="A0A447ICZ8"/>
<dbReference type="InterPro" id="IPR017945">
    <property type="entry name" value="DHBP_synth_RibB-like_a/b_dom"/>
</dbReference>
<dbReference type="GO" id="GO:0006450">
    <property type="term" value="P:regulation of translational fidelity"/>
    <property type="evidence" value="ECO:0007669"/>
    <property type="project" value="TreeGrafter"/>
</dbReference>
<dbReference type="InterPro" id="IPR005145">
    <property type="entry name" value="Sua5_C"/>
</dbReference>
<dbReference type="NCBIfam" id="TIGR00057">
    <property type="entry name" value="L-threonylcarbamoyladenylate synthase"/>
    <property type="match status" value="1"/>
</dbReference>
<feature type="binding site" evidence="14">
    <location>
        <position position="28"/>
    </location>
    <ligand>
        <name>L-threonine</name>
        <dbReference type="ChEBI" id="CHEBI:57926"/>
    </ligand>
</feature>
<evidence type="ECO:0000313" key="17">
    <source>
        <dbReference type="Proteomes" id="UP000268844"/>
    </source>
</evidence>
<proteinExistence type="inferred from homology"/>
<comment type="subcellular location">
    <subcellularLocation>
        <location evidence="1 13">Cytoplasm</location>
    </subcellularLocation>
</comment>
<sequence>MIAPAALSVEDAAQLLRNGQLCAFPTETVYGLGADATNADAVLSIYETKGRPRFNPLIIHCADLAMAETLAVFSPLARRLAETFWPGPLSLVLPMQPGNGLADVATAGLNTVALRVPDHPLAQALLRAAALPLAAPSANPSGKLSPTTAQQVWRGFAGKVPVLDGGPCTAGVESTIVAVDGERLIQLRAGALAREEIEAALGMPVEQAVEGAAISAPGMLLSHYAPEAGIRLNAAPRPGEAFLAFGAAAAFDGPTLNLSPSGDLREAARNLFSMLHELDASGATTIAVAPIPQAGLGEAINDRLSRAAAPRT</sequence>
<feature type="binding site" evidence="14">
    <location>
        <position position="188"/>
    </location>
    <ligand>
        <name>ATP</name>
        <dbReference type="ChEBI" id="CHEBI:30616"/>
    </ligand>
</feature>
<comment type="function">
    <text evidence="13">Required for the formation of a threonylcarbamoyl group on adenosine at position 37 (t(6)A37) in tRNAs that read codons beginning with adenine.</text>
</comment>
<feature type="binding site" evidence="14">
    <location>
        <position position="51"/>
    </location>
    <ligand>
        <name>ATP</name>
        <dbReference type="ChEBI" id="CHEBI:30616"/>
    </ligand>
</feature>
<evidence type="ECO:0000256" key="7">
    <source>
        <dbReference type="ARBA" id="ARBA00022694"/>
    </source>
</evidence>
<protein>
    <recommendedName>
        <fullName evidence="4 13">Threonylcarbamoyl-AMP synthase</fullName>
        <shortName evidence="13">TC-AMP synthase</shortName>
        <ecNumber evidence="3 13">2.7.7.87</ecNumber>
    </recommendedName>
    <alternativeName>
        <fullName evidence="11 13">L-threonylcarbamoyladenylate synthase</fullName>
    </alternativeName>
</protein>
<feature type="binding site" evidence="14">
    <location>
        <position position="145"/>
    </location>
    <ligand>
        <name>ATP</name>
        <dbReference type="ChEBI" id="CHEBI:30616"/>
    </ligand>
</feature>
<keyword evidence="8 13" id="KW-0548">Nucleotidyltransferase</keyword>
<dbReference type="PROSITE" id="PS51163">
    <property type="entry name" value="YRDC"/>
    <property type="match status" value="1"/>
</dbReference>
<evidence type="ECO:0000256" key="13">
    <source>
        <dbReference type="PIRNR" id="PIRNR004930"/>
    </source>
</evidence>
<comment type="similarity">
    <text evidence="2 13">Belongs to the SUA5 family.</text>
</comment>
<dbReference type="Pfam" id="PF03481">
    <property type="entry name" value="Sua5_C"/>
    <property type="match status" value="1"/>
</dbReference>
<keyword evidence="10 13" id="KW-0067">ATP-binding</keyword>
<dbReference type="InterPro" id="IPR010923">
    <property type="entry name" value="T(6)A37_SUA5"/>
</dbReference>
<evidence type="ECO:0000256" key="6">
    <source>
        <dbReference type="ARBA" id="ARBA00022679"/>
    </source>
</evidence>
<dbReference type="GO" id="GO:0061710">
    <property type="term" value="F:L-threonylcarbamoyladenylate synthase"/>
    <property type="evidence" value="ECO:0007669"/>
    <property type="project" value="UniProtKB-EC"/>
</dbReference>
<evidence type="ECO:0000256" key="14">
    <source>
        <dbReference type="PIRSR" id="PIRSR004930-1"/>
    </source>
</evidence>
<evidence type="ECO:0000256" key="12">
    <source>
        <dbReference type="ARBA" id="ARBA00048366"/>
    </source>
</evidence>
<dbReference type="PANTHER" id="PTHR17490">
    <property type="entry name" value="SUA5"/>
    <property type="match status" value="1"/>
</dbReference>
<dbReference type="GO" id="GO:0008033">
    <property type="term" value="P:tRNA processing"/>
    <property type="evidence" value="ECO:0007669"/>
    <property type="project" value="UniProtKB-KW"/>
</dbReference>
<feature type="binding site" evidence="14">
    <location>
        <position position="224"/>
    </location>
    <ligand>
        <name>ATP</name>
        <dbReference type="ChEBI" id="CHEBI:30616"/>
    </ligand>
</feature>
<reference evidence="16 17" key="1">
    <citation type="submission" date="2018-12" db="EMBL/GenBank/DDBJ databases">
        <authorList>
            <person name="Criscuolo A."/>
        </authorList>
    </citation>
    <scope>NUCLEOTIDE SEQUENCE [LARGE SCALE GENOMIC DNA]</scope>
    <source>
        <strain evidence="16">ACIP1116281</strain>
    </source>
</reference>
<feature type="binding site" evidence="14">
    <location>
        <position position="60"/>
    </location>
    <ligand>
        <name>L-threonine</name>
        <dbReference type="ChEBI" id="CHEBI:57926"/>
    </ligand>
</feature>
<evidence type="ECO:0000313" key="16">
    <source>
        <dbReference type="EMBL" id="VDS05350.1"/>
    </source>
</evidence>
<evidence type="ECO:0000256" key="2">
    <source>
        <dbReference type="ARBA" id="ARBA00007663"/>
    </source>
</evidence>
<feature type="binding site" evidence="14">
    <location>
        <position position="55"/>
    </location>
    <ligand>
        <name>ATP</name>
        <dbReference type="ChEBI" id="CHEBI:30616"/>
    </ligand>
</feature>
<evidence type="ECO:0000256" key="9">
    <source>
        <dbReference type="ARBA" id="ARBA00022741"/>
    </source>
</evidence>
<dbReference type="PANTHER" id="PTHR17490:SF16">
    <property type="entry name" value="THREONYLCARBAMOYL-AMP SYNTHASE"/>
    <property type="match status" value="1"/>
</dbReference>
<dbReference type="InterPro" id="IPR050156">
    <property type="entry name" value="TC-AMP_synthase_SUA5"/>
</dbReference>
<name>A0A447ICZ8_9HYPH</name>
<dbReference type="Gene3D" id="3.90.870.10">
    <property type="entry name" value="DHBP synthase"/>
    <property type="match status" value="1"/>
</dbReference>
<keyword evidence="9 13" id="KW-0547">Nucleotide-binding</keyword>
<evidence type="ECO:0000256" key="11">
    <source>
        <dbReference type="ARBA" id="ARBA00029774"/>
    </source>
</evidence>
<evidence type="ECO:0000259" key="15">
    <source>
        <dbReference type="PROSITE" id="PS51163"/>
    </source>
</evidence>
<feature type="domain" description="YrdC-like" evidence="15">
    <location>
        <begin position="6"/>
        <end position="192"/>
    </location>
</feature>
<gene>
    <name evidence="16" type="primary">ywlC</name>
    <name evidence="16" type="ORF">DEVEQU_02492</name>
</gene>
<dbReference type="GO" id="GO:0000049">
    <property type="term" value="F:tRNA binding"/>
    <property type="evidence" value="ECO:0007669"/>
    <property type="project" value="TreeGrafter"/>
</dbReference>